<evidence type="ECO:0000256" key="3">
    <source>
        <dbReference type="ARBA" id="ARBA00022475"/>
    </source>
</evidence>
<comment type="subcellular location">
    <subcellularLocation>
        <location evidence="1">Cell membrane</location>
        <topology evidence="1">Peripheral membrane protein</topology>
    </subcellularLocation>
    <subcellularLocation>
        <location evidence="2">Golgi apparatus membrane</location>
        <topology evidence="2">Peripheral membrane protein</topology>
    </subcellularLocation>
</comment>
<dbReference type="SMART" id="SM00516">
    <property type="entry name" value="SEC14"/>
    <property type="match status" value="1"/>
</dbReference>
<keyword evidence="4" id="KW-0653">Protein transport</keyword>
<dbReference type="PROSITE" id="PS50191">
    <property type="entry name" value="CRAL_TRIO"/>
    <property type="match status" value="1"/>
</dbReference>
<sequence length="421" mass="48101">MQETEVSARDIHISDGSEEEDSMQPDLFHEHHISNNEQMVEAFRNLLLLHGQLPAKHGDRNTLLRFLKMRDFDLGKAKDAFLNYMKWRVDSKVDMISKEFKYEEYGEVKRHYPHGFHKVDKSGRPIYIERLGMVDLNAFLKATTIERYVKYHIKEQEKTLSLRYPACSIASEKHVSSTTTILDVSGLGMSNFSKSARSLFMEIQKIDSNYYPETLHRLFVVNANSGFRMLWLALKTFLDARTLAKVQVLGPNYLGELLEAIDPSNLPTFLGGNCTCSDRGGCLFSDEGPWNDPNIEAKIQETFTMGDADSEEHTMDKVSENASTNQKENSGKNMITLKKYASLRDAVKEAQKRIEMLEMSLHETKRAMNGLAEIIETIKPNQTETTNSQMQTGLDRKPIDDKCNHVWSQSVTHATARVIDY</sequence>
<dbReference type="InterPro" id="IPR036273">
    <property type="entry name" value="CRAL/TRIO_N_dom_sf"/>
</dbReference>
<dbReference type="Gene3D" id="1.10.8.20">
    <property type="entry name" value="N-terminal domain of phosphatidylinositol transfer protein sec14p"/>
    <property type="match status" value="1"/>
</dbReference>
<evidence type="ECO:0000256" key="8">
    <source>
        <dbReference type="SAM" id="MobiDB-lite"/>
    </source>
</evidence>
<dbReference type="PRINTS" id="PR00180">
    <property type="entry name" value="CRETINALDHBP"/>
</dbReference>
<comment type="similarity">
    <text evidence="6">Belongs to the SFH family.</text>
</comment>
<evidence type="ECO:0000256" key="4">
    <source>
        <dbReference type="ARBA" id="ARBA00022927"/>
    </source>
</evidence>
<name>Q2A9T2_BRAOL</name>
<evidence type="ECO:0000256" key="2">
    <source>
        <dbReference type="ARBA" id="ARBA00004395"/>
    </source>
</evidence>
<evidence type="ECO:0000256" key="1">
    <source>
        <dbReference type="ARBA" id="ARBA00004202"/>
    </source>
</evidence>
<feature type="domain" description="CRAL-TRIO" evidence="9">
    <location>
        <begin position="104"/>
        <end position="278"/>
    </location>
</feature>
<dbReference type="GO" id="GO:0005886">
    <property type="term" value="C:plasma membrane"/>
    <property type="evidence" value="ECO:0007669"/>
    <property type="project" value="UniProtKB-SubCell"/>
</dbReference>
<dbReference type="Gene3D" id="3.40.525.10">
    <property type="entry name" value="CRAL-TRIO lipid binding domain"/>
    <property type="match status" value="1"/>
</dbReference>
<accession>Q2A9T2</accession>
<protein>
    <submittedName>
        <fullName evidence="10">CRAL/TRIO domain containing protein</fullName>
    </submittedName>
</protein>
<dbReference type="GO" id="GO:0000139">
    <property type="term" value="C:Golgi membrane"/>
    <property type="evidence" value="ECO:0007669"/>
    <property type="project" value="UniProtKB-SubCell"/>
</dbReference>
<dbReference type="EMBL" id="AC183494">
    <property type="protein sequence ID" value="ABD64976.1"/>
    <property type="molecule type" value="Genomic_DNA"/>
</dbReference>
<evidence type="ECO:0000259" key="9">
    <source>
        <dbReference type="PROSITE" id="PS50191"/>
    </source>
</evidence>
<dbReference type="InterPro" id="IPR036865">
    <property type="entry name" value="CRAL-TRIO_dom_sf"/>
</dbReference>
<feature type="region of interest" description="Disordered" evidence="8">
    <location>
        <begin position="1"/>
        <end position="22"/>
    </location>
</feature>
<dbReference type="AlphaFoldDB" id="Q2A9T2"/>
<dbReference type="InterPro" id="IPR051026">
    <property type="entry name" value="PI/PC_transfer"/>
</dbReference>
<dbReference type="PANTHER" id="PTHR45657">
    <property type="entry name" value="CRAL-TRIO DOMAIN-CONTAINING PROTEIN YKL091C-RELATED"/>
    <property type="match status" value="1"/>
</dbReference>
<evidence type="ECO:0000256" key="5">
    <source>
        <dbReference type="ARBA" id="ARBA00023034"/>
    </source>
</evidence>
<keyword evidence="5" id="KW-0333">Golgi apparatus</keyword>
<keyword evidence="7" id="KW-0175">Coiled coil</keyword>
<dbReference type="InterPro" id="IPR011074">
    <property type="entry name" value="CRAL/TRIO_N_dom"/>
</dbReference>
<evidence type="ECO:0000256" key="7">
    <source>
        <dbReference type="SAM" id="Coils"/>
    </source>
</evidence>
<keyword evidence="3" id="KW-1003">Cell membrane</keyword>
<keyword evidence="4" id="KW-0813">Transport</keyword>
<dbReference type="SUPFAM" id="SSF46938">
    <property type="entry name" value="CRAL/TRIO N-terminal domain"/>
    <property type="match status" value="1"/>
</dbReference>
<feature type="compositionally biased region" description="Basic and acidic residues" evidence="8">
    <location>
        <begin position="1"/>
        <end position="15"/>
    </location>
</feature>
<reference evidence="10" key="1">
    <citation type="submission" date="2006-03" db="EMBL/GenBank/DDBJ databases">
        <title>Comparative genomics of Brassica oleracea and Arabidopsis thaliana reveals gene loss, fragmentation and dispersal following polyploidy.</title>
        <authorList>
            <person name="Town C.D."/>
            <person name="Cheung F."/>
            <person name="Maiti R."/>
            <person name="Crabtree J."/>
            <person name="Haas B.J."/>
            <person name="Wortman J.R."/>
            <person name="Hine E.E."/>
            <person name="Althoff R."/>
            <person name="Arbogast T."/>
            <person name="Tallon L.J."/>
            <person name="Teresa U.T."/>
            <person name="Trick M."/>
            <person name="Bancroft I."/>
        </authorList>
    </citation>
    <scope>NUCLEOTIDE SEQUENCE</scope>
</reference>
<proteinExistence type="inferred from homology"/>
<dbReference type="PANTHER" id="PTHR45657:SF50">
    <property type="entry name" value="PHOSPHATIDYLINOSITOL_PHOSPHATIDYLCHOLINE TRANSFER PROTEIN SFH11"/>
    <property type="match status" value="1"/>
</dbReference>
<feature type="coiled-coil region" evidence="7">
    <location>
        <begin position="340"/>
        <end position="367"/>
    </location>
</feature>
<dbReference type="InterPro" id="IPR001251">
    <property type="entry name" value="CRAL-TRIO_dom"/>
</dbReference>
<keyword evidence="3" id="KW-0472">Membrane</keyword>
<dbReference type="SMART" id="SM01100">
    <property type="entry name" value="CRAL_TRIO_N"/>
    <property type="match status" value="1"/>
</dbReference>
<dbReference type="SUPFAM" id="SSF52087">
    <property type="entry name" value="CRAL/TRIO domain"/>
    <property type="match status" value="1"/>
</dbReference>
<dbReference type="GO" id="GO:0015031">
    <property type="term" value="P:protein transport"/>
    <property type="evidence" value="ECO:0007669"/>
    <property type="project" value="UniProtKB-KW"/>
</dbReference>
<dbReference type="ExpressionAtlas" id="Q2A9T2">
    <property type="expression patterns" value="baseline"/>
</dbReference>
<organism evidence="10">
    <name type="scientific">Brassica oleracea</name>
    <name type="common">Wild cabbage</name>
    <dbReference type="NCBI Taxonomy" id="3712"/>
    <lineage>
        <taxon>Eukaryota</taxon>
        <taxon>Viridiplantae</taxon>
        <taxon>Streptophyta</taxon>
        <taxon>Embryophyta</taxon>
        <taxon>Tracheophyta</taxon>
        <taxon>Spermatophyta</taxon>
        <taxon>Magnoliopsida</taxon>
        <taxon>eudicotyledons</taxon>
        <taxon>Gunneridae</taxon>
        <taxon>Pentapetalae</taxon>
        <taxon>rosids</taxon>
        <taxon>malvids</taxon>
        <taxon>Brassicales</taxon>
        <taxon>Brassicaceae</taxon>
        <taxon>Brassiceae</taxon>
        <taxon>Brassica</taxon>
    </lineage>
</organism>
<dbReference type="CDD" id="cd00170">
    <property type="entry name" value="SEC14"/>
    <property type="match status" value="1"/>
</dbReference>
<dbReference type="Pfam" id="PF00650">
    <property type="entry name" value="CRAL_TRIO"/>
    <property type="match status" value="1"/>
</dbReference>
<gene>
    <name evidence="10" type="ORF">25.t00016</name>
</gene>
<evidence type="ECO:0000313" key="10">
    <source>
        <dbReference type="EMBL" id="ABD64976.1"/>
    </source>
</evidence>
<evidence type="ECO:0000256" key="6">
    <source>
        <dbReference type="ARBA" id="ARBA00038020"/>
    </source>
</evidence>